<gene>
    <name evidence="5" type="primary">malT_2</name>
    <name evidence="5" type="ORF">KDAU_70830</name>
</gene>
<dbReference type="OrthoDB" id="138331at2"/>
<proteinExistence type="predicted"/>
<evidence type="ECO:0000313" key="6">
    <source>
        <dbReference type="Proteomes" id="UP000287224"/>
    </source>
</evidence>
<dbReference type="InterPro" id="IPR059106">
    <property type="entry name" value="WHD_MalT"/>
</dbReference>
<reference evidence="6" key="1">
    <citation type="submission" date="2018-12" db="EMBL/GenBank/DDBJ databases">
        <title>Tengunoibacter tsumagoiensis gen. nov., sp. nov., Dictyobacter kobayashii sp. nov., D. alpinus sp. nov., and D. joshuensis sp. nov. and description of Dictyobacteraceae fam. nov. within the order Ktedonobacterales isolated from Tengu-no-mugimeshi.</title>
        <authorList>
            <person name="Wang C.M."/>
            <person name="Zheng Y."/>
            <person name="Sakai Y."/>
            <person name="Toyoda A."/>
            <person name="Minakuchi Y."/>
            <person name="Abe K."/>
            <person name="Yokota A."/>
            <person name="Yabe S."/>
        </authorList>
    </citation>
    <scope>NUCLEOTIDE SEQUENCE [LARGE SCALE GENOMIC DNA]</scope>
    <source>
        <strain evidence="6">S-27</strain>
    </source>
</reference>
<dbReference type="PROSITE" id="PS00622">
    <property type="entry name" value="HTH_LUXR_1"/>
    <property type="match status" value="1"/>
</dbReference>
<dbReference type="SUPFAM" id="SSF46894">
    <property type="entry name" value="C-terminal effector domain of the bipartite response regulators"/>
    <property type="match status" value="1"/>
</dbReference>
<dbReference type="InterPro" id="IPR041617">
    <property type="entry name" value="TPR_MalT"/>
</dbReference>
<dbReference type="InterPro" id="IPR036388">
    <property type="entry name" value="WH-like_DNA-bd_sf"/>
</dbReference>
<dbReference type="Gene3D" id="1.10.10.10">
    <property type="entry name" value="Winged helix-like DNA-binding domain superfamily/Winged helix DNA-binding domain"/>
    <property type="match status" value="1"/>
</dbReference>
<dbReference type="EMBL" id="BIFQ01000002">
    <property type="protein sequence ID" value="GCE09754.1"/>
    <property type="molecule type" value="Genomic_DNA"/>
</dbReference>
<dbReference type="PANTHER" id="PTHR44688">
    <property type="entry name" value="DNA-BINDING TRANSCRIPTIONAL ACTIVATOR DEVR_DOSR"/>
    <property type="match status" value="1"/>
</dbReference>
<dbReference type="RefSeq" id="WP_160146341.1">
    <property type="nucleotide sequence ID" value="NZ_BIFQ01000002.1"/>
</dbReference>
<comment type="caution">
    <text evidence="5">The sequence shown here is derived from an EMBL/GenBank/DDBJ whole genome shotgun (WGS) entry which is preliminary data.</text>
</comment>
<name>A0A401ZSJ6_9CHLR</name>
<protein>
    <submittedName>
        <fullName evidence="5">HTH-type transcriptional regulator MalT</fullName>
    </submittedName>
</protein>
<dbReference type="PRINTS" id="PR00038">
    <property type="entry name" value="HTHLUXR"/>
</dbReference>
<dbReference type="InterPro" id="IPR041664">
    <property type="entry name" value="AAA_16"/>
</dbReference>
<dbReference type="CDD" id="cd06170">
    <property type="entry name" value="LuxR_C_like"/>
    <property type="match status" value="1"/>
</dbReference>
<dbReference type="InterPro" id="IPR019734">
    <property type="entry name" value="TPR_rpt"/>
</dbReference>
<dbReference type="SUPFAM" id="SSF48452">
    <property type="entry name" value="TPR-like"/>
    <property type="match status" value="1"/>
</dbReference>
<feature type="domain" description="HTH luxR-type" evidence="4">
    <location>
        <begin position="928"/>
        <end position="993"/>
    </location>
</feature>
<dbReference type="Gene3D" id="1.25.40.10">
    <property type="entry name" value="Tetratricopeptide repeat domain"/>
    <property type="match status" value="1"/>
</dbReference>
<dbReference type="Pfam" id="PF13191">
    <property type="entry name" value="AAA_16"/>
    <property type="match status" value="1"/>
</dbReference>
<organism evidence="5 6">
    <name type="scientific">Dictyobacter aurantiacus</name>
    <dbReference type="NCBI Taxonomy" id="1936993"/>
    <lineage>
        <taxon>Bacteria</taxon>
        <taxon>Bacillati</taxon>
        <taxon>Chloroflexota</taxon>
        <taxon>Ktedonobacteria</taxon>
        <taxon>Ktedonobacterales</taxon>
        <taxon>Dictyobacteraceae</taxon>
        <taxon>Dictyobacter</taxon>
    </lineage>
</organism>
<keyword evidence="2" id="KW-0238">DNA-binding</keyword>
<dbReference type="SMART" id="SM00028">
    <property type="entry name" value="TPR"/>
    <property type="match status" value="4"/>
</dbReference>
<dbReference type="Pfam" id="PF25873">
    <property type="entry name" value="WHD_MalT"/>
    <property type="match status" value="1"/>
</dbReference>
<dbReference type="Proteomes" id="UP000287224">
    <property type="component" value="Unassembled WGS sequence"/>
</dbReference>
<dbReference type="InterPro" id="IPR027417">
    <property type="entry name" value="P-loop_NTPase"/>
</dbReference>
<dbReference type="InterPro" id="IPR000792">
    <property type="entry name" value="Tscrpt_reg_LuxR_C"/>
</dbReference>
<dbReference type="Pfam" id="PF17874">
    <property type="entry name" value="TPR_MalT"/>
    <property type="match status" value="1"/>
</dbReference>
<keyword evidence="6" id="KW-1185">Reference proteome</keyword>
<evidence type="ECO:0000313" key="5">
    <source>
        <dbReference type="EMBL" id="GCE09754.1"/>
    </source>
</evidence>
<dbReference type="InterPro" id="IPR011990">
    <property type="entry name" value="TPR-like_helical_dom_sf"/>
</dbReference>
<dbReference type="Pfam" id="PF00196">
    <property type="entry name" value="GerE"/>
    <property type="match status" value="1"/>
</dbReference>
<dbReference type="GO" id="GO:0003677">
    <property type="term" value="F:DNA binding"/>
    <property type="evidence" value="ECO:0007669"/>
    <property type="project" value="UniProtKB-KW"/>
</dbReference>
<dbReference type="PROSITE" id="PS50043">
    <property type="entry name" value="HTH_LUXR_2"/>
    <property type="match status" value="1"/>
</dbReference>
<evidence type="ECO:0000256" key="1">
    <source>
        <dbReference type="ARBA" id="ARBA00023015"/>
    </source>
</evidence>
<evidence type="ECO:0000256" key="2">
    <source>
        <dbReference type="ARBA" id="ARBA00023125"/>
    </source>
</evidence>
<accession>A0A401ZSJ6</accession>
<keyword evidence="3" id="KW-0804">Transcription</keyword>
<keyword evidence="1" id="KW-0805">Transcription regulation</keyword>
<dbReference type="InterPro" id="IPR016032">
    <property type="entry name" value="Sig_transdc_resp-reg_C-effctor"/>
</dbReference>
<sequence>MTPIVKGNQLTGVDNAPIALGSVAWFRWLGDHRVFRFVSRGGSFTARKELRAGRWYWYAYRRQQGQLHNLYLGKTEELTTNHLVNSATILSNITATREPASTDPQSPTVLTAKVTPPLMHAEVLDRPRLTAMLREYATQRQFFLITGPAGSGKSTLVNSWLAVSGHPYTWLTLDTSDNEPAHFWHYMVASLQAIQPELALHTITQRSALNTTPVATTLPSFINALACLPTNTTLVLDDYHHINNQVIHDSLDYLLEYLPQQLRLVIISRQEPTVSIARLRARGKVAELTFAQLCFTPGEIQQWSNGMADQPLSTEQVGILHTRTQGWIALLRLVLLAQQQMPEQASSHTFIPEDHPYIFDYLTSEVLAAQPQQVQEFLMQTAILECFNSELCHAVTQQHNACHIVMQLQREHIFLEPLDGGHQWFRYHSLFSSFLRQQLEQRQPELITTLHQRAARWYMQQQMPDEAITHACAAKQFALAAQLVEIHGHDLLMQQAVVVLQSWLARFPGSILTERPQLCLFSAWVQLHLAPRWDEIERTLLQAETAMQTQANRSPELQSEIIAIRARIAMYQGDNRRSLKLLQQAYTGLNKDNLYQRGEVALSLGSTYASQGILDKAEASLRESIRLSSNCHNLRTTLLAVRTLANLYVEQGKLLQAWQLYHKGLRISNDNSVAALPPLGFMYVGLGEICYEWNDLSRAREYLQRGIALGQRGGDIKIWLLGYAGLMQTLLAQGETAQTWSLFAEAEKLVKQTGFPRGQLLLEQLQVRLHYLQRDTAFMQQWSANCDLPLDANEIDARYEEDYQLLARTLLLQHQPAAAQAIIQRLCHQIEASQQQGILINLLISSALAYAVEGKISQALETLSNSLKLAEPANYQRTFIDAGPGLLPLLENLCAKPQIYSGYTTGYLEKVFNSSARFHSYKNVDSRYSAAGEALSRRELDILHLLAEGLSNQAIAGRLIIGQNTVKTHLKNIYSKLDAHSRTQALAVARSRRLL</sequence>
<evidence type="ECO:0000256" key="3">
    <source>
        <dbReference type="ARBA" id="ARBA00023163"/>
    </source>
</evidence>
<dbReference type="SMART" id="SM00421">
    <property type="entry name" value="HTH_LUXR"/>
    <property type="match status" value="1"/>
</dbReference>
<dbReference type="PANTHER" id="PTHR44688:SF16">
    <property type="entry name" value="DNA-BINDING TRANSCRIPTIONAL ACTIVATOR DEVR_DOSR"/>
    <property type="match status" value="1"/>
</dbReference>
<dbReference type="Gene3D" id="3.40.50.300">
    <property type="entry name" value="P-loop containing nucleotide triphosphate hydrolases"/>
    <property type="match status" value="1"/>
</dbReference>
<dbReference type="AlphaFoldDB" id="A0A401ZSJ6"/>
<dbReference type="SUPFAM" id="SSF52540">
    <property type="entry name" value="P-loop containing nucleoside triphosphate hydrolases"/>
    <property type="match status" value="1"/>
</dbReference>
<evidence type="ECO:0000259" key="4">
    <source>
        <dbReference type="PROSITE" id="PS50043"/>
    </source>
</evidence>
<dbReference type="GO" id="GO:0006355">
    <property type="term" value="P:regulation of DNA-templated transcription"/>
    <property type="evidence" value="ECO:0007669"/>
    <property type="project" value="InterPro"/>
</dbReference>